<evidence type="ECO:0000256" key="2">
    <source>
        <dbReference type="ARBA" id="ARBA00052296"/>
    </source>
</evidence>
<evidence type="ECO:0000256" key="3">
    <source>
        <dbReference type="ARBA" id="ARBA00066752"/>
    </source>
</evidence>
<dbReference type="InterPro" id="IPR016300">
    <property type="entry name" value="ATPase_ArsA/GET3"/>
</dbReference>
<sequence length="303" mass="33231">MSLLDRRLLVTAGKGGVGRSTVSAALALVAASRGKRVLVCEVNSHERISALLGAPRVHETIRRVARGVDAVVVRPDEAMREYALMQLRFKPLYKAVFENRFASRFLRFIPSLPELVMLGKILFHVKEERWDLVIVDAPATGHGLTFLGVPQALIETIPRGTMRSEAEWMRELLRDPSATAVNLVSLPEELPVNETVELARATRGSLRMSLGGVFLNRYVEARFDQEELSGLASSSGVLGAAANGARAHEVRAGMSMRYRQKLEEIGRPLVALPLLYPGLVEPSGDFSRASVEALADVIRREAA</sequence>
<dbReference type="OrthoDB" id="5242836at2"/>
<evidence type="ECO:0000313" key="6">
    <source>
        <dbReference type="Proteomes" id="UP000055590"/>
    </source>
</evidence>
<keyword evidence="6" id="KW-1185">Reference proteome</keyword>
<name>A0A0K1P9R1_9BACT</name>
<dbReference type="SUPFAM" id="SSF52540">
    <property type="entry name" value="P-loop containing nucleoside triphosphate hydrolases"/>
    <property type="match status" value="1"/>
</dbReference>
<dbReference type="RefSeq" id="WP_050724658.1">
    <property type="nucleotide sequence ID" value="NZ_CP012332.1"/>
</dbReference>
<evidence type="ECO:0000256" key="1">
    <source>
        <dbReference type="ARBA" id="ARBA00011040"/>
    </source>
</evidence>
<dbReference type="GO" id="GO:0005524">
    <property type="term" value="F:ATP binding"/>
    <property type="evidence" value="ECO:0007669"/>
    <property type="project" value="InterPro"/>
</dbReference>
<gene>
    <name evidence="5" type="ORF">AKJ08_0558</name>
</gene>
<dbReference type="AlphaFoldDB" id="A0A0K1P9R1"/>
<protein>
    <recommendedName>
        <fullName evidence="3">arsenite-transporting ATPase</fullName>
        <ecNumber evidence="3">7.3.2.7</ecNumber>
    </recommendedName>
</protein>
<proteinExistence type="inferred from homology"/>
<organism evidence="5 6">
    <name type="scientific">Vulgatibacter incomptus</name>
    <dbReference type="NCBI Taxonomy" id="1391653"/>
    <lineage>
        <taxon>Bacteria</taxon>
        <taxon>Pseudomonadati</taxon>
        <taxon>Myxococcota</taxon>
        <taxon>Myxococcia</taxon>
        <taxon>Myxococcales</taxon>
        <taxon>Cystobacterineae</taxon>
        <taxon>Vulgatibacteraceae</taxon>
        <taxon>Vulgatibacter</taxon>
    </lineage>
</organism>
<reference evidence="5 6" key="1">
    <citation type="submission" date="2015-08" db="EMBL/GenBank/DDBJ databases">
        <authorList>
            <person name="Babu N.S."/>
            <person name="Beckwith C.J."/>
            <person name="Beseler K.G."/>
            <person name="Brison A."/>
            <person name="Carone J.V."/>
            <person name="Caskin T.P."/>
            <person name="Diamond M."/>
            <person name="Durham M.E."/>
            <person name="Foxe J.M."/>
            <person name="Go M."/>
            <person name="Henderson B.A."/>
            <person name="Jones I.B."/>
            <person name="McGettigan J.A."/>
            <person name="Micheletti S.J."/>
            <person name="Nasrallah M.E."/>
            <person name="Ortiz D."/>
            <person name="Piller C.R."/>
            <person name="Privatt S.R."/>
            <person name="Schneider S.L."/>
            <person name="Sharp S."/>
            <person name="Smith T.C."/>
            <person name="Stanton J.D."/>
            <person name="Ullery H.E."/>
            <person name="Wilson R.J."/>
            <person name="Serrano M.G."/>
            <person name="Buck G."/>
            <person name="Lee V."/>
            <person name="Wang Y."/>
            <person name="Carvalho R."/>
            <person name="Voegtly L."/>
            <person name="Shi R."/>
            <person name="Duckworth R."/>
            <person name="Johnson A."/>
            <person name="Loviza R."/>
            <person name="Walstead R."/>
            <person name="Shah Z."/>
            <person name="Kiflezghi M."/>
            <person name="Wade K."/>
            <person name="Ball S.L."/>
            <person name="Bradley K.W."/>
            <person name="Asai D.J."/>
            <person name="Bowman C.A."/>
            <person name="Russell D.A."/>
            <person name="Pope W.H."/>
            <person name="Jacobs-Sera D."/>
            <person name="Hendrix R.W."/>
            <person name="Hatfull G.F."/>
        </authorList>
    </citation>
    <scope>NUCLEOTIDE SEQUENCE [LARGE SCALE GENOMIC DNA]</scope>
    <source>
        <strain evidence="5 6">DSM 27710</strain>
    </source>
</reference>
<evidence type="ECO:0000259" key="4">
    <source>
        <dbReference type="Pfam" id="PF02374"/>
    </source>
</evidence>
<comment type="similarity">
    <text evidence="1">Belongs to the arsA ATPase family.</text>
</comment>
<dbReference type="InterPro" id="IPR027417">
    <property type="entry name" value="P-loop_NTPase"/>
</dbReference>
<dbReference type="EMBL" id="CP012332">
    <property type="protein sequence ID" value="AKU90171.1"/>
    <property type="molecule type" value="Genomic_DNA"/>
</dbReference>
<dbReference type="Gene3D" id="3.40.50.300">
    <property type="entry name" value="P-loop containing nucleotide triphosphate hydrolases"/>
    <property type="match status" value="1"/>
</dbReference>
<comment type="catalytic activity">
    <reaction evidence="2">
        <text>arsenite(in) + ATP + H2O = arsenite(out) + ADP + phosphate + H(+)</text>
        <dbReference type="Rhea" id="RHEA:11348"/>
        <dbReference type="ChEBI" id="CHEBI:15377"/>
        <dbReference type="ChEBI" id="CHEBI:15378"/>
        <dbReference type="ChEBI" id="CHEBI:29242"/>
        <dbReference type="ChEBI" id="CHEBI:30616"/>
        <dbReference type="ChEBI" id="CHEBI:43474"/>
        <dbReference type="ChEBI" id="CHEBI:456216"/>
        <dbReference type="EC" id="7.3.2.7"/>
    </reaction>
</comment>
<feature type="domain" description="ArsA/GET3 Anion-transporting ATPase-like" evidence="4">
    <location>
        <begin position="7"/>
        <end position="153"/>
    </location>
</feature>
<evidence type="ECO:0000313" key="5">
    <source>
        <dbReference type="EMBL" id="AKU90171.1"/>
    </source>
</evidence>
<dbReference type="PANTHER" id="PTHR10803">
    <property type="entry name" value="ARSENICAL PUMP-DRIVING ATPASE ARSENITE-TRANSLOCATING ATPASE"/>
    <property type="match status" value="1"/>
</dbReference>
<dbReference type="Proteomes" id="UP000055590">
    <property type="component" value="Chromosome"/>
</dbReference>
<dbReference type="InterPro" id="IPR025723">
    <property type="entry name" value="ArsA/GET3_ATPase-like"/>
</dbReference>
<dbReference type="GO" id="GO:0016887">
    <property type="term" value="F:ATP hydrolysis activity"/>
    <property type="evidence" value="ECO:0007669"/>
    <property type="project" value="InterPro"/>
</dbReference>
<dbReference type="GO" id="GO:0015446">
    <property type="term" value="F:ATPase-coupled arsenite transmembrane transporter activity"/>
    <property type="evidence" value="ECO:0007669"/>
    <property type="project" value="UniProtKB-EC"/>
</dbReference>
<dbReference type="PANTHER" id="PTHR10803:SF3">
    <property type="entry name" value="ATPASE GET3"/>
    <property type="match status" value="1"/>
</dbReference>
<dbReference type="KEGG" id="vin:AKJ08_0558"/>
<dbReference type="Pfam" id="PF02374">
    <property type="entry name" value="ArsA_ATPase"/>
    <property type="match status" value="1"/>
</dbReference>
<dbReference type="STRING" id="1391653.AKJ08_0558"/>
<dbReference type="EC" id="7.3.2.7" evidence="3"/>
<accession>A0A0K1P9R1</accession>